<dbReference type="AlphaFoldDB" id="A0A2N3HPR4"/>
<dbReference type="SUPFAM" id="SSF53474">
    <property type="entry name" value="alpha/beta-Hydrolases"/>
    <property type="match status" value="1"/>
</dbReference>
<protein>
    <submittedName>
        <fullName evidence="3">Alpha/beta hydrolase</fullName>
    </submittedName>
</protein>
<evidence type="ECO:0000313" key="3">
    <source>
        <dbReference type="EMBL" id="PKQ46956.1"/>
    </source>
</evidence>
<dbReference type="InterPro" id="IPR029058">
    <property type="entry name" value="AB_hydrolase_fold"/>
</dbReference>
<evidence type="ECO:0000313" key="4">
    <source>
        <dbReference type="Proteomes" id="UP000233435"/>
    </source>
</evidence>
<organism evidence="3 4">
    <name type="scientific">Confluentibacter flavum</name>
    <dbReference type="NCBI Taxonomy" id="1909700"/>
    <lineage>
        <taxon>Bacteria</taxon>
        <taxon>Pseudomonadati</taxon>
        <taxon>Bacteroidota</taxon>
        <taxon>Flavobacteriia</taxon>
        <taxon>Flavobacteriales</taxon>
        <taxon>Flavobacteriaceae</taxon>
        <taxon>Confluentibacter</taxon>
    </lineage>
</organism>
<keyword evidence="1 3" id="KW-0378">Hydrolase</keyword>
<feature type="domain" description="AB hydrolase-1" evidence="2">
    <location>
        <begin position="30"/>
        <end position="257"/>
    </location>
</feature>
<accession>A0A2N3HPR4</accession>
<dbReference type="PANTHER" id="PTHR43798:SF31">
    <property type="entry name" value="AB HYDROLASE SUPERFAMILY PROTEIN YCLE"/>
    <property type="match status" value="1"/>
</dbReference>
<name>A0A2N3HPR4_9FLAO</name>
<dbReference type="Gene3D" id="3.40.50.1820">
    <property type="entry name" value="alpha/beta hydrolase"/>
    <property type="match status" value="1"/>
</dbReference>
<dbReference type="EMBL" id="PJEO01000003">
    <property type="protein sequence ID" value="PKQ46956.1"/>
    <property type="molecule type" value="Genomic_DNA"/>
</dbReference>
<dbReference type="RefSeq" id="WP_106657921.1">
    <property type="nucleotide sequence ID" value="NZ_PJEO01000003.1"/>
</dbReference>
<dbReference type="OrthoDB" id="9780932at2"/>
<evidence type="ECO:0000259" key="2">
    <source>
        <dbReference type="Pfam" id="PF00561"/>
    </source>
</evidence>
<dbReference type="InterPro" id="IPR050266">
    <property type="entry name" value="AB_hydrolase_sf"/>
</dbReference>
<proteinExistence type="predicted"/>
<dbReference type="PANTHER" id="PTHR43798">
    <property type="entry name" value="MONOACYLGLYCEROL LIPASE"/>
    <property type="match status" value="1"/>
</dbReference>
<dbReference type="Pfam" id="PF00561">
    <property type="entry name" value="Abhydrolase_1"/>
    <property type="match status" value="1"/>
</dbReference>
<dbReference type="InterPro" id="IPR000073">
    <property type="entry name" value="AB_hydrolase_1"/>
</dbReference>
<dbReference type="GO" id="GO:0016020">
    <property type="term" value="C:membrane"/>
    <property type="evidence" value="ECO:0007669"/>
    <property type="project" value="TreeGrafter"/>
</dbReference>
<reference evidence="3 4" key="1">
    <citation type="submission" date="2017-12" db="EMBL/GenBank/DDBJ databases">
        <title>Confluentibacter flavum sp. nov., isolated from the saline lake.</title>
        <authorList>
            <person name="Yu L."/>
        </authorList>
    </citation>
    <scope>NUCLEOTIDE SEQUENCE [LARGE SCALE GENOMIC DNA]</scope>
    <source>
        <strain evidence="3 4">3B</strain>
    </source>
</reference>
<dbReference type="Proteomes" id="UP000233435">
    <property type="component" value="Unassembled WGS sequence"/>
</dbReference>
<comment type="caution">
    <text evidence="3">The sequence shown here is derived from an EMBL/GenBank/DDBJ whole genome shotgun (WGS) entry which is preliminary data.</text>
</comment>
<gene>
    <name evidence="3" type="ORF">CSW08_00340</name>
</gene>
<evidence type="ECO:0000256" key="1">
    <source>
        <dbReference type="ARBA" id="ARBA00022801"/>
    </source>
</evidence>
<dbReference type="PRINTS" id="PR00111">
    <property type="entry name" value="ABHYDROLASE"/>
</dbReference>
<dbReference type="GO" id="GO:0016787">
    <property type="term" value="F:hydrolase activity"/>
    <property type="evidence" value="ECO:0007669"/>
    <property type="project" value="UniProtKB-KW"/>
</dbReference>
<sequence>METETKGYNLTIPINDFQLSYDDVGEGSIPIIFLHGFPFDKTMWQVQLEFLKSSYHLIACDIRGFGKSTDEESPLSMDLFADDLIQFMDKLSIEKAIVCGLSMGGFVALNAMKRFPDRFDALILCDTQCIADTAEVKEKRYKTINDIEDDGVTNFNEGFIKKVFHKDSIANKKELVEELRHVVFSNSDHIIMQGLVALAERSETCTMLKEINIPTLILCGREDEVTPMVQSESMHASIEGSIFHVIDHAGHVSNLEQPDAFNKYFLDFLTGIEGINFEKINGNQRMS</sequence>
<keyword evidence="4" id="KW-1185">Reference proteome</keyword>